<dbReference type="Proteomes" id="UP000009168">
    <property type="component" value="Unassembled WGS sequence"/>
</dbReference>
<dbReference type="GO" id="GO:0006401">
    <property type="term" value="P:RNA catabolic process"/>
    <property type="evidence" value="ECO:0007669"/>
    <property type="project" value="TreeGrafter"/>
</dbReference>
<accession>I7LV73</accession>
<feature type="compositionally biased region" description="Polar residues" evidence="1">
    <location>
        <begin position="267"/>
        <end position="278"/>
    </location>
</feature>
<dbReference type="InParanoid" id="I7LV73"/>
<feature type="region of interest" description="Disordered" evidence="1">
    <location>
        <begin position="235"/>
        <end position="278"/>
    </location>
</feature>
<organism evidence="2 3">
    <name type="scientific">Tetrahymena thermophila (strain SB210)</name>
    <dbReference type="NCBI Taxonomy" id="312017"/>
    <lineage>
        <taxon>Eukaryota</taxon>
        <taxon>Sar</taxon>
        <taxon>Alveolata</taxon>
        <taxon>Ciliophora</taxon>
        <taxon>Intramacronucleata</taxon>
        <taxon>Oligohymenophorea</taxon>
        <taxon>Hymenostomatida</taxon>
        <taxon>Tetrahymenina</taxon>
        <taxon>Tetrahymenidae</taxon>
        <taxon>Tetrahymena</taxon>
    </lineage>
</organism>
<sequence>MSKFQYFELPNPNSVDKFKRKFLAHTEDKETILEITEVQSDTSMFIGQNIVSNGSFLNFNQIDPLLLAIPFLNASRGIVNDEKKGFFKQIDEIFKADDNSLKESMQILQSNKRIFRNLKKICEFQSHDPDEKLDFFRLDNQKLKSYLDQKISKAQELFEKNEQYFQFQKLSTKEKISDSLYFGIEYVFSYLPTQLFNQLVLETRQISIDDFQSFKKTREPAPKYDFYDNQNENQFQQTNDLAKQKSKQVTPSKPSTTDKKNLEAAKNTKSIASFFQKK</sequence>
<dbReference type="EMBL" id="GG662666">
    <property type="protein sequence ID" value="EAR97349.2"/>
    <property type="molecule type" value="Genomic_DNA"/>
</dbReference>
<dbReference type="InterPro" id="IPR040456">
    <property type="entry name" value="RNase_H2_suB"/>
</dbReference>
<dbReference type="PANTHER" id="PTHR13383">
    <property type="entry name" value="RIBONUCLEASE H2 SUBUNIT B"/>
    <property type="match status" value="1"/>
</dbReference>
<keyword evidence="3" id="KW-1185">Reference proteome</keyword>
<dbReference type="KEGG" id="tet:TTHERM_00338300"/>
<dbReference type="PANTHER" id="PTHR13383:SF11">
    <property type="entry name" value="RIBONUCLEASE H2 SUBUNIT B"/>
    <property type="match status" value="1"/>
</dbReference>
<evidence type="ECO:0000313" key="2">
    <source>
        <dbReference type="EMBL" id="EAR97349.2"/>
    </source>
</evidence>
<evidence type="ECO:0000313" key="3">
    <source>
        <dbReference type="Proteomes" id="UP000009168"/>
    </source>
</evidence>
<dbReference type="OrthoDB" id="29098at2759"/>
<dbReference type="STRING" id="312017.I7LV73"/>
<dbReference type="GeneID" id="7840864"/>
<protein>
    <submittedName>
        <fullName evidence="2">Ydr279p family (RNase H2 complex component) protein</fullName>
    </submittedName>
</protein>
<proteinExistence type="predicted"/>
<gene>
    <name evidence="2" type="ORF">TTHERM_00338300</name>
</gene>
<name>I7LV73_TETTS</name>
<dbReference type="GO" id="GO:0005654">
    <property type="term" value="C:nucleoplasm"/>
    <property type="evidence" value="ECO:0007669"/>
    <property type="project" value="TreeGrafter"/>
</dbReference>
<evidence type="ECO:0000256" key="1">
    <source>
        <dbReference type="SAM" id="MobiDB-lite"/>
    </source>
</evidence>
<dbReference type="AlphaFoldDB" id="I7LV73"/>
<dbReference type="Gene3D" id="1.10.20.120">
    <property type="match status" value="1"/>
</dbReference>
<dbReference type="GO" id="GO:0032299">
    <property type="term" value="C:ribonuclease H2 complex"/>
    <property type="evidence" value="ECO:0007669"/>
    <property type="project" value="InterPro"/>
</dbReference>
<reference evidence="3" key="1">
    <citation type="journal article" date="2006" name="PLoS Biol.">
        <title>Macronuclear genome sequence of the ciliate Tetrahymena thermophila, a model eukaryote.</title>
        <authorList>
            <person name="Eisen J.A."/>
            <person name="Coyne R.S."/>
            <person name="Wu M."/>
            <person name="Wu D."/>
            <person name="Thiagarajan M."/>
            <person name="Wortman J.R."/>
            <person name="Badger J.H."/>
            <person name="Ren Q."/>
            <person name="Amedeo P."/>
            <person name="Jones K.M."/>
            <person name="Tallon L.J."/>
            <person name="Delcher A.L."/>
            <person name="Salzberg S.L."/>
            <person name="Silva J.C."/>
            <person name="Haas B.J."/>
            <person name="Majoros W.H."/>
            <person name="Farzad M."/>
            <person name="Carlton J.M."/>
            <person name="Smith R.K. Jr."/>
            <person name="Garg J."/>
            <person name="Pearlman R.E."/>
            <person name="Karrer K.M."/>
            <person name="Sun L."/>
            <person name="Manning G."/>
            <person name="Elde N.C."/>
            <person name="Turkewitz A.P."/>
            <person name="Asai D.J."/>
            <person name="Wilkes D.E."/>
            <person name="Wang Y."/>
            <person name="Cai H."/>
            <person name="Collins K."/>
            <person name="Stewart B.A."/>
            <person name="Lee S.R."/>
            <person name="Wilamowska K."/>
            <person name="Weinberg Z."/>
            <person name="Ruzzo W.L."/>
            <person name="Wloga D."/>
            <person name="Gaertig J."/>
            <person name="Frankel J."/>
            <person name="Tsao C.-C."/>
            <person name="Gorovsky M.A."/>
            <person name="Keeling P.J."/>
            <person name="Waller R.F."/>
            <person name="Patron N.J."/>
            <person name="Cherry J.M."/>
            <person name="Stover N.A."/>
            <person name="Krieger C.J."/>
            <person name="del Toro C."/>
            <person name="Ryder H.F."/>
            <person name="Williamson S.C."/>
            <person name="Barbeau R.A."/>
            <person name="Hamilton E.P."/>
            <person name="Orias E."/>
        </authorList>
    </citation>
    <scope>NUCLEOTIDE SEQUENCE [LARGE SCALE GENOMIC DNA]</scope>
    <source>
        <strain evidence="3">SB210</strain>
    </source>
</reference>
<feature type="compositionally biased region" description="Polar residues" evidence="1">
    <location>
        <begin position="235"/>
        <end position="255"/>
    </location>
</feature>
<dbReference type="RefSeq" id="XP_001017594.2">
    <property type="nucleotide sequence ID" value="XM_001017594.3"/>
</dbReference>